<dbReference type="InterPro" id="IPR000620">
    <property type="entry name" value="EamA_dom"/>
</dbReference>
<evidence type="ECO:0000259" key="7">
    <source>
        <dbReference type="Pfam" id="PF00892"/>
    </source>
</evidence>
<keyword evidence="5 6" id="KW-0472">Membrane</keyword>
<feature type="transmembrane region" description="Helical" evidence="6">
    <location>
        <begin position="183"/>
        <end position="208"/>
    </location>
</feature>
<dbReference type="RefSeq" id="WP_115052935.1">
    <property type="nucleotide sequence ID" value="NZ_JAUSZT010000003.1"/>
</dbReference>
<dbReference type="InterPro" id="IPR037185">
    <property type="entry name" value="EmrE-like"/>
</dbReference>
<evidence type="ECO:0000256" key="6">
    <source>
        <dbReference type="SAM" id="Phobius"/>
    </source>
</evidence>
<keyword evidence="9" id="KW-1185">Reference proteome</keyword>
<gene>
    <name evidence="8" type="ORF">QFZ34_004465</name>
</gene>
<evidence type="ECO:0000313" key="8">
    <source>
        <dbReference type="EMBL" id="MDQ0999283.1"/>
    </source>
</evidence>
<proteinExistence type="inferred from homology"/>
<evidence type="ECO:0000256" key="2">
    <source>
        <dbReference type="ARBA" id="ARBA00009853"/>
    </source>
</evidence>
<feature type="transmembrane region" description="Helical" evidence="6">
    <location>
        <begin position="276"/>
        <end position="294"/>
    </location>
</feature>
<feature type="transmembrane region" description="Helical" evidence="6">
    <location>
        <begin position="100"/>
        <end position="120"/>
    </location>
</feature>
<dbReference type="EMBL" id="JAUSZT010000003">
    <property type="protein sequence ID" value="MDQ0999283.1"/>
    <property type="molecule type" value="Genomic_DNA"/>
</dbReference>
<feature type="transmembrane region" description="Helical" evidence="6">
    <location>
        <begin position="150"/>
        <end position="171"/>
    </location>
</feature>
<evidence type="ECO:0000256" key="3">
    <source>
        <dbReference type="ARBA" id="ARBA00022692"/>
    </source>
</evidence>
<comment type="caution">
    <text evidence="8">The sequence shown here is derived from an EMBL/GenBank/DDBJ whole genome shotgun (WGS) entry which is preliminary data.</text>
</comment>
<evidence type="ECO:0000256" key="4">
    <source>
        <dbReference type="ARBA" id="ARBA00022989"/>
    </source>
</evidence>
<name>A0ABU0SEU8_9HYPH</name>
<feature type="transmembrane region" description="Helical" evidence="6">
    <location>
        <begin position="12"/>
        <end position="33"/>
    </location>
</feature>
<feature type="transmembrane region" description="Helical" evidence="6">
    <location>
        <begin position="45"/>
        <end position="65"/>
    </location>
</feature>
<feature type="domain" description="EamA" evidence="7">
    <location>
        <begin position="10"/>
        <end position="144"/>
    </location>
</feature>
<comment type="similarity">
    <text evidence="2">Belongs to the drug/metabolite transporter (DMT) superfamily. 10 TMS drug/metabolite exporter (DME) (TC 2.A.7.3) family.</text>
</comment>
<comment type="subcellular location">
    <subcellularLocation>
        <location evidence="1">Membrane</location>
        <topology evidence="1">Multi-pass membrane protein</topology>
    </subcellularLocation>
</comment>
<evidence type="ECO:0000313" key="9">
    <source>
        <dbReference type="Proteomes" id="UP001237780"/>
    </source>
</evidence>
<keyword evidence="4 6" id="KW-1133">Transmembrane helix</keyword>
<feature type="transmembrane region" description="Helical" evidence="6">
    <location>
        <begin position="127"/>
        <end position="144"/>
    </location>
</feature>
<feature type="transmembrane region" description="Helical" evidence="6">
    <location>
        <begin position="220"/>
        <end position="239"/>
    </location>
</feature>
<keyword evidence="3 6" id="KW-0812">Transmembrane</keyword>
<dbReference type="Gene3D" id="1.10.3730.20">
    <property type="match status" value="1"/>
</dbReference>
<dbReference type="PANTHER" id="PTHR22911:SF6">
    <property type="entry name" value="SOLUTE CARRIER FAMILY 35 MEMBER G1"/>
    <property type="match status" value="1"/>
</dbReference>
<dbReference type="SUPFAM" id="SSF103481">
    <property type="entry name" value="Multidrug resistance efflux transporter EmrE"/>
    <property type="match status" value="2"/>
</dbReference>
<feature type="domain" description="EamA" evidence="7">
    <location>
        <begin position="156"/>
        <end position="288"/>
    </location>
</feature>
<organism evidence="8 9">
    <name type="scientific">Phyllobacterium ifriqiyense</name>
    <dbReference type="NCBI Taxonomy" id="314238"/>
    <lineage>
        <taxon>Bacteria</taxon>
        <taxon>Pseudomonadati</taxon>
        <taxon>Pseudomonadota</taxon>
        <taxon>Alphaproteobacteria</taxon>
        <taxon>Hyphomicrobiales</taxon>
        <taxon>Phyllobacteriaceae</taxon>
        <taxon>Phyllobacterium</taxon>
    </lineage>
</organism>
<dbReference type="Proteomes" id="UP001237780">
    <property type="component" value="Unassembled WGS sequence"/>
</dbReference>
<accession>A0ABU0SEU8</accession>
<reference evidence="8 9" key="1">
    <citation type="submission" date="2023-07" db="EMBL/GenBank/DDBJ databases">
        <title>Comparative genomics of wheat-associated soil bacteria to identify genetic determinants of phenazine resistance.</title>
        <authorList>
            <person name="Mouncey N."/>
        </authorList>
    </citation>
    <scope>NUCLEOTIDE SEQUENCE [LARGE SCALE GENOMIC DNA]</scope>
    <source>
        <strain evidence="8 9">W4I11</strain>
    </source>
</reference>
<feature type="transmembrane region" description="Helical" evidence="6">
    <location>
        <begin position="77"/>
        <end position="94"/>
    </location>
</feature>
<sequence>MENTTSQQVRGVSAMAAAMFFLPMMDAIAKWLSVFDSLPPATATLFRFVVQTILTMMIIVPMTGFKSLIPVKLWGNLFRGFLMGIGSLCFYAAVKYMPLADAMAVFFVEPLMLTVLSALILKEQVGWRRRVAVAIGFIGTLIVIQPSWELFGWVSLLPLGTAAVFAIYLILNRRYGTVDTPLVMQLYAGIGGTITVLIALIPAAFLGIQDMTFAMPGNAMSWFLLFMMGLIATIGHLLITHASRLAPASLLASFQYLEIVMAVLIGLLVFGDFPTPSKWVGIIIIVASGAYLIWREGKKRETTEPAYN</sequence>
<dbReference type="Pfam" id="PF00892">
    <property type="entry name" value="EamA"/>
    <property type="match status" value="2"/>
</dbReference>
<evidence type="ECO:0000256" key="5">
    <source>
        <dbReference type="ARBA" id="ARBA00023136"/>
    </source>
</evidence>
<dbReference type="PANTHER" id="PTHR22911">
    <property type="entry name" value="ACYL-MALONYL CONDENSING ENZYME-RELATED"/>
    <property type="match status" value="1"/>
</dbReference>
<feature type="transmembrane region" description="Helical" evidence="6">
    <location>
        <begin position="251"/>
        <end position="270"/>
    </location>
</feature>
<evidence type="ECO:0000256" key="1">
    <source>
        <dbReference type="ARBA" id="ARBA00004141"/>
    </source>
</evidence>
<protein>
    <submittedName>
        <fullName evidence="8">Drug/metabolite transporter (DMT)-like permease</fullName>
    </submittedName>
</protein>